<accession>A0A0M2KET1</accession>
<dbReference type="Proteomes" id="UP000033924">
    <property type="component" value="Unassembled WGS sequence"/>
</dbReference>
<proteinExistence type="inferred from homology"/>
<feature type="domain" description="NAD-dependent epimerase/dehydratase" evidence="3">
    <location>
        <begin position="5"/>
        <end position="217"/>
    </location>
</feature>
<evidence type="ECO:0000256" key="1">
    <source>
        <dbReference type="ARBA" id="ARBA00005125"/>
    </source>
</evidence>
<comment type="caution">
    <text evidence="4">The sequence shown here is derived from an EMBL/GenBank/DDBJ whole genome shotgun (WGS) entry which is preliminary data.</text>
</comment>
<dbReference type="SUPFAM" id="SSF51735">
    <property type="entry name" value="NAD(P)-binding Rossmann-fold domains"/>
    <property type="match status" value="1"/>
</dbReference>
<gene>
    <name evidence="4" type="ORF">SY86_10370</name>
</gene>
<dbReference type="Gene3D" id="3.40.50.720">
    <property type="entry name" value="NAD(P)-binding Rossmann-like Domain"/>
    <property type="match status" value="1"/>
</dbReference>
<organism evidence="4 5">
    <name type="scientific">Erwinia tracheiphila</name>
    <dbReference type="NCBI Taxonomy" id="65700"/>
    <lineage>
        <taxon>Bacteria</taxon>
        <taxon>Pseudomonadati</taxon>
        <taxon>Pseudomonadota</taxon>
        <taxon>Gammaproteobacteria</taxon>
        <taxon>Enterobacterales</taxon>
        <taxon>Erwiniaceae</taxon>
        <taxon>Erwinia</taxon>
    </lineage>
</organism>
<comment type="pathway">
    <text evidence="1">Bacterial outer membrane biogenesis; LPS O-antigen biosynthesis.</text>
</comment>
<dbReference type="AlphaFoldDB" id="A0A0M2KET1"/>
<dbReference type="STRING" id="65700.SY86_10370"/>
<evidence type="ECO:0000313" key="5">
    <source>
        <dbReference type="Proteomes" id="UP000033924"/>
    </source>
</evidence>
<evidence type="ECO:0000259" key="3">
    <source>
        <dbReference type="Pfam" id="PF01370"/>
    </source>
</evidence>
<name>A0A0M2KET1_9GAMM</name>
<dbReference type="Pfam" id="PF01370">
    <property type="entry name" value="Epimerase"/>
    <property type="match status" value="1"/>
</dbReference>
<dbReference type="RefSeq" id="WP_020323344.1">
    <property type="nucleotide sequence ID" value="NZ_CP089932.1"/>
</dbReference>
<evidence type="ECO:0000313" key="4">
    <source>
        <dbReference type="EMBL" id="KKF35738.1"/>
    </source>
</evidence>
<dbReference type="InterPro" id="IPR036291">
    <property type="entry name" value="NAD(P)-bd_dom_sf"/>
</dbReference>
<keyword evidence="5" id="KW-1185">Reference proteome</keyword>
<evidence type="ECO:0000256" key="2">
    <source>
        <dbReference type="ARBA" id="ARBA00007637"/>
    </source>
</evidence>
<dbReference type="InterPro" id="IPR001509">
    <property type="entry name" value="Epimerase_deHydtase"/>
</dbReference>
<reference evidence="4 5" key="1">
    <citation type="submission" date="2015-01" db="EMBL/GenBank/DDBJ databases">
        <title>Erwinia tracheiphila.</title>
        <authorList>
            <person name="Shapiro L.R."/>
        </authorList>
    </citation>
    <scope>NUCLEOTIDE SEQUENCE [LARGE SCALE GENOMIC DNA]</scope>
    <source>
        <strain evidence="4 5">BuffGH</strain>
    </source>
</reference>
<comment type="similarity">
    <text evidence="2">Belongs to the NAD(P)-dependent epimerase/dehydratase family.</text>
</comment>
<dbReference type="PATRIC" id="fig|65700.7.peg.2617"/>
<protein>
    <submittedName>
        <fullName evidence="4">Epimerase</fullName>
    </submittedName>
</protein>
<sequence>MIKNILLTGASGFVGRALLQRLAAYDVAITVICRDASRHSLPAQENIHRVIVTDSIFNKDVAWWQAPLKGIDTVIHAAWYVNLLDYLTSDENLVCLNGTLTLAQACIASDVSYFAGIGTCFEYQHGDDFLSVDTPLKPQSLYAASKVATFTLLSALFKNTPVQFGWYRLFYLFGAHEKAGRLVPYLQDMFTRNKIAVLNQANLIRDYLDVDCAAEKITESVMATNTGTFNVCSGIGTTIGDLALRIAALHHATHLVQLGEVTPSESTPLKIIGVCNLRDKHHDSR</sequence>
<dbReference type="PANTHER" id="PTHR43000">
    <property type="entry name" value="DTDP-D-GLUCOSE 4,6-DEHYDRATASE-RELATED"/>
    <property type="match status" value="1"/>
</dbReference>
<dbReference type="EMBL" id="JXNU01000003">
    <property type="protein sequence ID" value="KKF35738.1"/>
    <property type="molecule type" value="Genomic_DNA"/>
</dbReference>